<dbReference type="Gene3D" id="3.30.2000.30">
    <property type="match status" value="1"/>
</dbReference>
<sequence>MQSPQMQLFNHIFNKSLALGYATIDYSPASNKGLTYPFVYVGERVSEDIINNKQVITGRIMQTVHVWAYANNRSFFDQMMFKLQMEFRKISRLPNYRLKLEGLNTNDMYDNTTSEDLLHGIIEVEYRLL</sequence>
<dbReference type="EMBL" id="JAZHPM010000026">
    <property type="protein sequence ID" value="MEF2293142.1"/>
    <property type="molecule type" value="Genomic_DNA"/>
</dbReference>
<gene>
    <name evidence="1" type="ORF">V2W34_14165</name>
</gene>
<comment type="caution">
    <text evidence="1">The sequence shown here is derived from an EMBL/GenBank/DDBJ whole genome shotgun (WGS) entry which is preliminary data.</text>
</comment>
<evidence type="ECO:0000313" key="2">
    <source>
        <dbReference type="Proteomes" id="UP001356080"/>
    </source>
</evidence>
<dbReference type="InterPro" id="IPR053745">
    <property type="entry name" value="Viral_Tail_Comp_sf"/>
</dbReference>
<proteinExistence type="predicted"/>
<dbReference type="Proteomes" id="UP001356080">
    <property type="component" value="Unassembled WGS sequence"/>
</dbReference>
<evidence type="ECO:0008006" key="3">
    <source>
        <dbReference type="Google" id="ProtNLM"/>
    </source>
</evidence>
<reference evidence="1 2" key="1">
    <citation type="submission" date="2024-01" db="EMBL/GenBank/DDBJ databases">
        <title>Survival strategy associated with biotechnological potential of Virgibacillus dokdonensis T4.6 isolated from salt-fermented shrimp paste.</title>
        <authorList>
            <person name="Doan T.V."/>
            <person name="Quach N.T."/>
            <person name="Phi Q.-T."/>
        </authorList>
    </citation>
    <scope>NUCLEOTIDE SEQUENCE [LARGE SCALE GENOMIC DNA]</scope>
    <source>
        <strain evidence="1 2">T4.6</strain>
    </source>
</reference>
<protein>
    <recommendedName>
        <fullName evidence="3">DUF3168 domain-containing protein</fullName>
    </recommendedName>
</protein>
<keyword evidence="2" id="KW-1185">Reference proteome</keyword>
<accession>A0ABU7VIV1</accession>
<organism evidence="1 2">
    <name type="scientific">Virgibacillus dokdonensis</name>
    <dbReference type="NCBI Taxonomy" id="302167"/>
    <lineage>
        <taxon>Bacteria</taxon>
        <taxon>Bacillati</taxon>
        <taxon>Bacillota</taxon>
        <taxon>Bacilli</taxon>
        <taxon>Bacillales</taxon>
        <taxon>Bacillaceae</taxon>
        <taxon>Virgibacillus</taxon>
    </lineage>
</organism>
<name>A0ABU7VIV1_9BACI</name>
<evidence type="ECO:0000313" key="1">
    <source>
        <dbReference type="EMBL" id="MEF2293142.1"/>
    </source>
</evidence>
<dbReference type="RefSeq" id="WP_331805691.1">
    <property type="nucleotide sequence ID" value="NZ_JAZHPM010000026.1"/>
</dbReference>